<keyword evidence="5" id="KW-0378">Hydrolase</keyword>
<reference evidence="5" key="3">
    <citation type="submission" date="2016-06" db="EMBL/GenBank/DDBJ databases">
        <authorList>
            <person name="Kjaerup R.B."/>
            <person name="Dalgaard T.S."/>
            <person name="Juul-Madsen H.R."/>
        </authorList>
    </citation>
    <scope>NUCLEOTIDE SEQUENCE [LARGE SCALE GENOMIC DNA]</scope>
    <source>
        <strain evidence="5">ATCC 49129</strain>
        <plasmid evidence="5">pRI-2</plasmid>
    </source>
</reference>
<accession>A0A192A8L4</accession>
<keyword evidence="7" id="KW-1185">Reference proteome</keyword>
<gene>
    <name evidence="5" type="ORF">A9Y76_28830</name>
    <name evidence="4" type="ORF">ACS15_5852</name>
</gene>
<keyword evidence="5" id="KW-0614">Plasmid</keyword>
<dbReference type="GO" id="GO:0008233">
    <property type="term" value="F:peptidase activity"/>
    <property type="evidence" value="ECO:0007669"/>
    <property type="project" value="UniProtKB-KW"/>
</dbReference>
<evidence type="ECO:0000259" key="3">
    <source>
        <dbReference type="Pfam" id="PF00188"/>
    </source>
</evidence>
<proteinExistence type="predicted"/>
<evidence type="ECO:0000313" key="5">
    <source>
        <dbReference type="EMBL" id="ANJ76616.1"/>
    </source>
</evidence>
<dbReference type="Proteomes" id="UP000078572">
    <property type="component" value="Plasmid pRI-2"/>
</dbReference>
<organism evidence="5 7">
    <name type="scientific">Ralstonia insidiosa</name>
    <dbReference type="NCBI Taxonomy" id="190721"/>
    <lineage>
        <taxon>Bacteria</taxon>
        <taxon>Pseudomonadati</taxon>
        <taxon>Pseudomonadota</taxon>
        <taxon>Betaproteobacteria</taxon>
        <taxon>Burkholderiales</taxon>
        <taxon>Burkholderiaceae</taxon>
        <taxon>Ralstonia</taxon>
    </lineage>
</organism>
<dbReference type="Gene3D" id="3.40.33.10">
    <property type="entry name" value="CAP"/>
    <property type="match status" value="1"/>
</dbReference>
<dbReference type="OrthoDB" id="6654019at2"/>
<dbReference type="EMBL" id="CP016025">
    <property type="protein sequence ID" value="ANJ76616.1"/>
    <property type="molecule type" value="Genomic_DNA"/>
</dbReference>
<geneLocation type="plasmid" evidence="5">
    <name>pRI-2</name>
</geneLocation>
<reference evidence="7" key="2">
    <citation type="submission" date="2016-06" db="EMBL/GenBank/DDBJ databases">
        <authorList>
            <person name="Xu Y."/>
            <person name="Nagy A."/>
            <person name="Yan X."/>
            <person name="Kim S.W."/>
            <person name="Haley B."/>
            <person name="Liu N.T."/>
            <person name="Nou X."/>
        </authorList>
    </citation>
    <scope>NUCLEOTIDE SEQUENCE [LARGE SCALE GENOMIC DNA]</scope>
    <source>
        <strain evidence="7">ATCC 49129</strain>
        <plasmid evidence="7">pri-2</plasmid>
    </source>
</reference>
<feature type="compositionally biased region" description="Low complexity" evidence="1">
    <location>
        <begin position="33"/>
        <end position="57"/>
    </location>
</feature>
<dbReference type="Pfam" id="PF00188">
    <property type="entry name" value="CAP"/>
    <property type="match status" value="1"/>
</dbReference>
<dbReference type="SUPFAM" id="SSF55797">
    <property type="entry name" value="PR-1-like"/>
    <property type="match status" value="1"/>
</dbReference>
<dbReference type="GO" id="GO:0006508">
    <property type="term" value="P:proteolysis"/>
    <property type="evidence" value="ECO:0007669"/>
    <property type="project" value="UniProtKB-KW"/>
</dbReference>
<name>A0A192A8L4_9RALS</name>
<feature type="region of interest" description="Disordered" evidence="1">
    <location>
        <begin position="33"/>
        <end position="60"/>
    </location>
</feature>
<evidence type="ECO:0000256" key="1">
    <source>
        <dbReference type="SAM" id="MobiDB-lite"/>
    </source>
</evidence>
<keyword evidence="2" id="KW-0732">Signal</keyword>
<dbReference type="AlphaFoldDB" id="A0A192A8L4"/>
<feature type="chain" id="PRO_5044554001" evidence="2">
    <location>
        <begin position="25"/>
        <end position="341"/>
    </location>
</feature>
<feature type="domain" description="SCP" evidence="3">
    <location>
        <begin position="73"/>
        <end position="191"/>
    </location>
</feature>
<geneLocation type="plasmid" evidence="4">
    <name>unnamed</name>
</geneLocation>
<dbReference type="PANTHER" id="PTHR31157">
    <property type="entry name" value="SCP DOMAIN-CONTAINING PROTEIN"/>
    <property type="match status" value="1"/>
</dbReference>
<dbReference type="EMBL" id="CP012607">
    <property type="protein sequence ID" value="ANH77066.1"/>
    <property type="molecule type" value="Genomic_DNA"/>
</dbReference>
<protein>
    <submittedName>
        <fullName evidence="4">Cysteine-rich secretory family protein</fullName>
    </submittedName>
    <submittedName>
        <fullName evidence="5">Serine protease</fullName>
    </submittedName>
</protein>
<evidence type="ECO:0000313" key="7">
    <source>
        <dbReference type="Proteomes" id="UP000078572"/>
    </source>
</evidence>
<dbReference type="GeneID" id="61530024"/>
<dbReference type="PATRIC" id="fig|190721.6.peg.5806"/>
<dbReference type="PROSITE" id="PS51257">
    <property type="entry name" value="PROKAR_LIPOPROTEIN"/>
    <property type="match status" value="1"/>
</dbReference>
<dbReference type="CDD" id="cd05379">
    <property type="entry name" value="CAP_bacterial"/>
    <property type="match status" value="1"/>
</dbReference>
<dbReference type="InterPro" id="IPR014044">
    <property type="entry name" value="CAP_dom"/>
</dbReference>
<evidence type="ECO:0000256" key="2">
    <source>
        <dbReference type="SAM" id="SignalP"/>
    </source>
</evidence>
<geneLocation type="plasmid" evidence="6"/>
<dbReference type="KEGG" id="rin:ACS15_5852"/>
<dbReference type="Proteomes" id="UP000077927">
    <property type="component" value="Plasmid unnamed"/>
</dbReference>
<dbReference type="PANTHER" id="PTHR31157:SF1">
    <property type="entry name" value="SCP DOMAIN-CONTAINING PROTEIN"/>
    <property type="match status" value="1"/>
</dbReference>
<geneLocation type="plasmid" evidence="7">
    <name>pri-2</name>
</geneLocation>
<feature type="signal peptide" evidence="2">
    <location>
        <begin position="1"/>
        <end position="24"/>
    </location>
</feature>
<sequence length="341" mass="34363">MRNTSQTICITKSLAALSLVAALAACGGGGGDSSTSSSTSGSSSSSGGSPSQTVTGTLSTPQYTSGSAQITAFNLLNQYRAQCGIPALQENTVLDQAAQSHAKYMGLNSAISDSETSGSAGFTGASYQDRAVAAGLPTSTFSTGVSGGASITTNGFTAAQAGQMFVNSLLAGVYHAAIVAYPSNTMGIGEYETQSTSSGLAWTNAWESISVLVSQSSIFSNTPLTFPCQGVTGVPYKSTSESPTPPNVSNSGWGTPVVVMGNTSDTIILQNASMTGPSGSVALQILNSTTDPNKALGAYQAVAYPTSPLLPNTQYSVTLTGTVNGTAFSRNFTFTTGNVVG</sequence>
<evidence type="ECO:0000313" key="6">
    <source>
        <dbReference type="Proteomes" id="UP000077927"/>
    </source>
</evidence>
<reference evidence="4 6" key="1">
    <citation type="submission" date="2015-09" db="EMBL/GenBank/DDBJ databases">
        <authorList>
            <person name="Xu Y."/>
            <person name="Nagy A."/>
            <person name="Liu N.T."/>
            <person name="Nou X."/>
        </authorList>
    </citation>
    <scope>NUCLEOTIDE SEQUENCE [LARGE SCALE GENOMIC DNA]</scope>
    <source>
        <strain evidence="4 6">FC1138</strain>
        <plasmid evidence="6">Plasmid</plasmid>
        <plasmid evidence="4">unnamed</plasmid>
    </source>
</reference>
<dbReference type="InterPro" id="IPR035940">
    <property type="entry name" value="CAP_sf"/>
</dbReference>
<evidence type="ECO:0000313" key="4">
    <source>
        <dbReference type="EMBL" id="ANH77066.1"/>
    </source>
</evidence>
<dbReference type="RefSeq" id="WP_012436855.1">
    <property type="nucleotide sequence ID" value="NZ_CP012607.1"/>
</dbReference>
<keyword evidence="5" id="KW-0645">Protease</keyword>